<evidence type="ECO:0000313" key="3">
    <source>
        <dbReference type="Proteomes" id="UP000245423"/>
    </source>
</evidence>
<evidence type="ECO:0000256" key="1">
    <source>
        <dbReference type="SAM" id="Phobius"/>
    </source>
</evidence>
<dbReference type="Proteomes" id="UP000245423">
    <property type="component" value="Chromosome 1"/>
</dbReference>
<reference evidence="2 3" key="1">
    <citation type="submission" date="2016-11" db="EMBL/GenBank/DDBJ databases">
        <authorList>
            <person name="Manzoor S."/>
        </authorList>
    </citation>
    <scope>NUCLEOTIDE SEQUENCE [LARGE SCALE GENOMIC DNA]</scope>
    <source>
        <strain evidence="2">Clostridium ultunense strain Esp</strain>
    </source>
</reference>
<protein>
    <recommendedName>
        <fullName evidence="4">Transposase</fullName>
    </recommendedName>
</protein>
<evidence type="ECO:0000313" key="2">
    <source>
        <dbReference type="EMBL" id="SHD75954.1"/>
    </source>
</evidence>
<evidence type="ECO:0008006" key="4">
    <source>
        <dbReference type="Google" id="ProtNLM"/>
    </source>
</evidence>
<dbReference type="AlphaFoldDB" id="A0A1M4PKI1"/>
<sequence length="88" mass="9755">MMPVYLNLAILRGDTDLKFLSVVPIIFVRAIWLAATVAAFKDPALSVYYQSLKARGKHHLTAVGAVTGKMCNIIFAVLRDNKPYVPHI</sequence>
<keyword evidence="1" id="KW-0812">Transmembrane</keyword>
<keyword evidence="3" id="KW-1185">Reference proteome</keyword>
<keyword evidence="1" id="KW-0472">Membrane</keyword>
<accession>A0A1M4PKI1</accession>
<name>A0A1M4PKI1_9FIRM</name>
<gene>
    <name evidence="2" type="ORF">CUESP1_0569</name>
</gene>
<feature type="transmembrane region" description="Helical" evidence="1">
    <location>
        <begin position="60"/>
        <end position="78"/>
    </location>
</feature>
<keyword evidence="1" id="KW-1133">Transmembrane helix</keyword>
<proteinExistence type="predicted"/>
<organism evidence="2 3">
    <name type="scientific">[Clostridium] ultunense Esp</name>
    <dbReference type="NCBI Taxonomy" id="1288971"/>
    <lineage>
        <taxon>Bacteria</taxon>
        <taxon>Bacillati</taxon>
        <taxon>Bacillota</taxon>
        <taxon>Tissierellia</taxon>
        <taxon>Tissierellales</taxon>
        <taxon>Tepidimicrobiaceae</taxon>
        <taxon>Schnuerera</taxon>
    </lineage>
</organism>
<dbReference type="EMBL" id="LT669839">
    <property type="protein sequence ID" value="SHD75954.1"/>
    <property type="molecule type" value="Genomic_DNA"/>
</dbReference>
<feature type="transmembrane region" description="Helical" evidence="1">
    <location>
        <begin position="20"/>
        <end position="40"/>
    </location>
</feature>